<reference evidence="1 2" key="1">
    <citation type="journal article" date="2021" name="Hortic Res">
        <title>High-quality reference genome and annotation aids understanding of berry development for evergreen blueberry (Vaccinium darrowii).</title>
        <authorList>
            <person name="Yu J."/>
            <person name="Hulse-Kemp A.M."/>
            <person name="Babiker E."/>
            <person name="Staton M."/>
        </authorList>
    </citation>
    <scope>NUCLEOTIDE SEQUENCE [LARGE SCALE GENOMIC DNA]</scope>
    <source>
        <strain evidence="2">cv. NJ 8807/NJ 8810</strain>
        <tissue evidence="1">Young leaf</tissue>
    </source>
</reference>
<name>A0ACB7Y4E6_9ERIC</name>
<organism evidence="1 2">
    <name type="scientific">Vaccinium darrowii</name>
    <dbReference type="NCBI Taxonomy" id="229202"/>
    <lineage>
        <taxon>Eukaryota</taxon>
        <taxon>Viridiplantae</taxon>
        <taxon>Streptophyta</taxon>
        <taxon>Embryophyta</taxon>
        <taxon>Tracheophyta</taxon>
        <taxon>Spermatophyta</taxon>
        <taxon>Magnoliopsida</taxon>
        <taxon>eudicotyledons</taxon>
        <taxon>Gunneridae</taxon>
        <taxon>Pentapetalae</taxon>
        <taxon>asterids</taxon>
        <taxon>Ericales</taxon>
        <taxon>Ericaceae</taxon>
        <taxon>Vaccinioideae</taxon>
        <taxon>Vaccinieae</taxon>
        <taxon>Vaccinium</taxon>
    </lineage>
</organism>
<proteinExistence type="predicted"/>
<sequence length="256" mass="26972">MERKVIVYCSVVGFLGILSAAFGFAAEAMRMKGSQVQLTSSTCTYPSSTAVDLAVIAVSALGVAQGIIVVQIGCLKRDPQLSNSEPTLAVICCAVSWFTNAIVLLLYFGIAKYYCYVGRPGVFAVAAILSLASVILLILYYLVLYSAKDKTNAPGVGPAAAPPNQAGIAMGYPAKDKTNASVVGPAVAPPNQASIAMGQPQFPPPNTQAPVFVDQNNYNIRVESRVSIRVGVESRVPLSGSNNTDHCRGEERRAVL</sequence>
<gene>
    <name evidence="1" type="ORF">Vadar_001398</name>
</gene>
<dbReference type="Proteomes" id="UP000828048">
    <property type="component" value="Chromosome 7"/>
</dbReference>
<keyword evidence="2" id="KW-1185">Reference proteome</keyword>
<evidence type="ECO:0000313" key="2">
    <source>
        <dbReference type="Proteomes" id="UP000828048"/>
    </source>
</evidence>
<accession>A0ACB7Y4E6</accession>
<dbReference type="EMBL" id="CM037157">
    <property type="protein sequence ID" value="KAH7848330.1"/>
    <property type="molecule type" value="Genomic_DNA"/>
</dbReference>
<protein>
    <submittedName>
        <fullName evidence="1">Uncharacterized protein</fullName>
    </submittedName>
</protein>
<evidence type="ECO:0000313" key="1">
    <source>
        <dbReference type="EMBL" id="KAH7848330.1"/>
    </source>
</evidence>
<comment type="caution">
    <text evidence="1">The sequence shown here is derived from an EMBL/GenBank/DDBJ whole genome shotgun (WGS) entry which is preliminary data.</text>
</comment>